<comment type="caution">
    <text evidence="3">The sequence shown here is derived from an EMBL/GenBank/DDBJ whole genome shotgun (WGS) entry which is preliminary data.</text>
</comment>
<evidence type="ECO:0000313" key="4">
    <source>
        <dbReference type="Proteomes" id="UP000654370"/>
    </source>
</evidence>
<name>A0A8H7UHA8_MORIS</name>
<dbReference type="Pfam" id="PF01454">
    <property type="entry name" value="MAGE"/>
    <property type="match status" value="1"/>
</dbReference>
<dbReference type="EMBL" id="JAEPQZ010000006">
    <property type="protein sequence ID" value="KAG2179843.1"/>
    <property type="molecule type" value="Genomic_DNA"/>
</dbReference>
<dbReference type="InterPro" id="IPR041898">
    <property type="entry name" value="MAGE_WH1"/>
</dbReference>
<sequence>MSTRTRRRQIQASERELDEEDYAESSTSTSQREAKRSRLPESTYDEIDSQMTLEQSSQDLERKVNDTVRYALACEHRKQIIRRDDIAKKVLGSSSRAFPVIFEKTQKKLRHLFGMELTELASKEKPTAAGAKKTQKAEHKAATSKAYILRNILPEEQNDPDIIHHTDEEHESTGLLYIILALLFVNEQTMDDETLTAHLDRLRVPNESESFGDRPKVLDGYVRQGYLARQKLALESNQSDRAVFQYSWGPRSKAEIPEQNMVGFISSVSN</sequence>
<gene>
    <name evidence="3" type="ORF">INT43_003629</name>
</gene>
<evidence type="ECO:0000259" key="2">
    <source>
        <dbReference type="PROSITE" id="PS50838"/>
    </source>
</evidence>
<accession>A0A8H7UHA8</accession>
<dbReference type="AlphaFoldDB" id="A0A8H7UHA8"/>
<dbReference type="OrthoDB" id="205198at2759"/>
<organism evidence="3 4">
    <name type="scientific">Mortierella isabellina</name>
    <name type="common">Filamentous fungus</name>
    <name type="synonym">Umbelopsis isabellina</name>
    <dbReference type="NCBI Taxonomy" id="91625"/>
    <lineage>
        <taxon>Eukaryota</taxon>
        <taxon>Fungi</taxon>
        <taxon>Fungi incertae sedis</taxon>
        <taxon>Mucoromycota</taxon>
        <taxon>Mucoromycotina</taxon>
        <taxon>Umbelopsidomycetes</taxon>
        <taxon>Umbelopsidales</taxon>
        <taxon>Umbelopsidaceae</taxon>
        <taxon>Umbelopsis</taxon>
    </lineage>
</organism>
<feature type="region of interest" description="Disordered" evidence="1">
    <location>
        <begin position="1"/>
        <end position="44"/>
    </location>
</feature>
<dbReference type="PANTHER" id="PTHR11736">
    <property type="entry name" value="MELANOMA-ASSOCIATED ANTIGEN MAGE ANTIGEN"/>
    <property type="match status" value="1"/>
</dbReference>
<proteinExistence type="predicted"/>
<dbReference type="SMART" id="SM01373">
    <property type="entry name" value="MAGE"/>
    <property type="match status" value="1"/>
</dbReference>
<dbReference type="InterPro" id="IPR037445">
    <property type="entry name" value="MAGE"/>
</dbReference>
<dbReference type="GO" id="GO:0005634">
    <property type="term" value="C:nucleus"/>
    <property type="evidence" value="ECO:0007669"/>
    <property type="project" value="TreeGrafter"/>
</dbReference>
<dbReference type="InterPro" id="IPR041899">
    <property type="entry name" value="MAGE_WH2"/>
</dbReference>
<protein>
    <recommendedName>
        <fullName evidence="2">MAGE domain-containing protein</fullName>
    </recommendedName>
</protein>
<evidence type="ECO:0000256" key="1">
    <source>
        <dbReference type="SAM" id="MobiDB-lite"/>
    </source>
</evidence>
<dbReference type="Proteomes" id="UP000654370">
    <property type="component" value="Unassembled WGS sequence"/>
</dbReference>
<reference evidence="3" key="1">
    <citation type="submission" date="2020-12" db="EMBL/GenBank/DDBJ databases">
        <title>Metabolic potential, ecology and presence of endohyphal bacteria is reflected in genomic diversity of Mucoromycotina.</title>
        <authorList>
            <person name="Muszewska A."/>
            <person name="Okrasinska A."/>
            <person name="Steczkiewicz K."/>
            <person name="Drgas O."/>
            <person name="Orlowska M."/>
            <person name="Perlinska-Lenart U."/>
            <person name="Aleksandrzak-Piekarczyk T."/>
            <person name="Szatraj K."/>
            <person name="Zielenkiewicz U."/>
            <person name="Pilsyk S."/>
            <person name="Malc E."/>
            <person name="Mieczkowski P."/>
            <person name="Kruszewska J.S."/>
            <person name="Biernat P."/>
            <person name="Pawlowska J."/>
        </authorList>
    </citation>
    <scope>NUCLEOTIDE SEQUENCE</scope>
    <source>
        <strain evidence="3">WA0000067209</strain>
    </source>
</reference>
<keyword evidence="4" id="KW-1185">Reference proteome</keyword>
<evidence type="ECO:0000313" key="3">
    <source>
        <dbReference type="EMBL" id="KAG2179843.1"/>
    </source>
</evidence>
<dbReference type="PANTHER" id="PTHR11736:SF14">
    <property type="entry name" value="NSE3 HOMOLOG, SMC5-SMC6 COMPLEX COMPONENT"/>
    <property type="match status" value="1"/>
</dbReference>
<dbReference type="PROSITE" id="PS50838">
    <property type="entry name" value="MAGE"/>
    <property type="match status" value="1"/>
</dbReference>
<feature type="domain" description="MAGE" evidence="2">
    <location>
        <begin position="60"/>
        <end position="270"/>
    </location>
</feature>
<dbReference type="Gene3D" id="1.10.10.1200">
    <property type="entry name" value="MAGE homology domain, winged helix WH1 motif"/>
    <property type="match status" value="1"/>
</dbReference>
<dbReference type="InterPro" id="IPR002190">
    <property type="entry name" value="MHD_dom"/>
</dbReference>
<dbReference type="GO" id="GO:0006281">
    <property type="term" value="P:DNA repair"/>
    <property type="evidence" value="ECO:0007669"/>
    <property type="project" value="TreeGrafter"/>
</dbReference>
<dbReference type="Gene3D" id="1.10.10.1210">
    <property type="entry name" value="MAGE homology domain, winged helix WH2 motif"/>
    <property type="match status" value="1"/>
</dbReference>